<evidence type="ECO:0000313" key="4">
    <source>
        <dbReference type="EMBL" id="TCJ16790.1"/>
    </source>
</evidence>
<reference evidence="4 5" key="1">
    <citation type="submission" date="2019-03" db="EMBL/GenBank/DDBJ databases">
        <title>Whole genome sequence of a novel Rubrobacter taiwanensis strain, isolated from Yellowstone National Park.</title>
        <authorList>
            <person name="Freed S."/>
            <person name="Ramaley R.F."/>
            <person name="Kyndt J.A."/>
        </authorList>
    </citation>
    <scope>NUCLEOTIDE SEQUENCE [LARGE SCALE GENOMIC DNA]</scope>
    <source>
        <strain evidence="4 5">Yellowstone</strain>
    </source>
</reference>
<dbReference type="PROSITE" id="PS50404">
    <property type="entry name" value="GST_NTER"/>
    <property type="match status" value="1"/>
</dbReference>
<dbReference type="InterPro" id="IPR004045">
    <property type="entry name" value="Glutathione_S-Trfase_N"/>
</dbReference>
<evidence type="ECO:0000259" key="3">
    <source>
        <dbReference type="PROSITE" id="PS50404"/>
    </source>
</evidence>
<dbReference type="RefSeq" id="WP_132690976.1">
    <property type="nucleotide sequence ID" value="NZ_SKBU01000015.1"/>
</dbReference>
<dbReference type="CDD" id="cd02976">
    <property type="entry name" value="NrdH"/>
    <property type="match status" value="1"/>
</dbReference>
<keyword evidence="2" id="KW-0676">Redox-active center</keyword>
<dbReference type="SUPFAM" id="SSF52833">
    <property type="entry name" value="Thioredoxin-like"/>
    <property type="match status" value="1"/>
</dbReference>
<dbReference type="PROSITE" id="PS00195">
    <property type="entry name" value="GLUTAREDOXIN_1"/>
    <property type="match status" value="1"/>
</dbReference>
<sequence>MTQPVRNGSEKITLYSGNYCPYCIRVKRELERLELDYEEVNADEDGRETVIRLSGQRAIPILTIGDEVLVDSGNIIRELRARYAA</sequence>
<keyword evidence="1" id="KW-1015">Disulfide bond</keyword>
<evidence type="ECO:0000313" key="5">
    <source>
        <dbReference type="Proteomes" id="UP000295244"/>
    </source>
</evidence>
<dbReference type="PRINTS" id="PR00160">
    <property type="entry name" value="GLUTAREDOXIN"/>
</dbReference>
<dbReference type="InterPro" id="IPR002109">
    <property type="entry name" value="Glutaredoxin"/>
</dbReference>
<dbReference type="InterPro" id="IPR011767">
    <property type="entry name" value="GLR_AS"/>
</dbReference>
<dbReference type="InterPro" id="IPR014025">
    <property type="entry name" value="Glutaredoxin_subgr"/>
</dbReference>
<accession>A0A4R1BHR7</accession>
<proteinExistence type="predicted"/>
<dbReference type="EMBL" id="SKBU01000015">
    <property type="protein sequence ID" value="TCJ16790.1"/>
    <property type="molecule type" value="Genomic_DNA"/>
</dbReference>
<comment type="caution">
    <text evidence="4">The sequence shown here is derived from an EMBL/GenBank/DDBJ whole genome shotgun (WGS) entry which is preliminary data.</text>
</comment>
<dbReference type="PROSITE" id="PS51354">
    <property type="entry name" value="GLUTAREDOXIN_2"/>
    <property type="match status" value="1"/>
</dbReference>
<dbReference type="Gene3D" id="3.40.30.10">
    <property type="entry name" value="Glutaredoxin"/>
    <property type="match status" value="1"/>
</dbReference>
<dbReference type="OrthoDB" id="9814618at2"/>
<gene>
    <name evidence="4" type="ORF">E0L93_08695</name>
</gene>
<dbReference type="AlphaFoldDB" id="A0A4R1BHR7"/>
<dbReference type="Pfam" id="PF00462">
    <property type="entry name" value="Glutaredoxin"/>
    <property type="match status" value="1"/>
</dbReference>
<evidence type="ECO:0000256" key="2">
    <source>
        <dbReference type="ARBA" id="ARBA00023284"/>
    </source>
</evidence>
<organism evidence="4 5">
    <name type="scientific">Rubrobacter taiwanensis</name>
    <dbReference type="NCBI Taxonomy" id="185139"/>
    <lineage>
        <taxon>Bacteria</taxon>
        <taxon>Bacillati</taxon>
        <taxon>Actinomycetota</taxon>
        <taxon>Rubrobacteria</taxon>
        <taxon>Rubrobacterales</taxon>
        <taxon>Rubrobacteraceae</taxon>
        <taxon>Rubrobacter</taxon>
    </lineage>
</organism>
<feature type="domain" description="GST N-terminal" evidence="3">
    <location>
        <begin position="10"/>
        <end position="85"/>
    </location>
</feature>
<name>A0A4R1BHR7_9ACTN</name>
<dbReference type="Proteomes" id="UP000295244">
    <property type="component" value="Unassembled WGS sequence"/>
</dbReference>
<evidence type="ECO:0000256" key="1">
    <source>
        <dbReference type="ARBA" id="ARBA00023157"/>
    </source>
</evidence>
<protein>
    <submittedName>
        <fullName evidence="4">Glutaredoxin family protein</fullName>
    </submittedName>
</protein>
<dbReference type="InterPro" id="IPR036249">
    <property type="entry name" value="Thioredoxin-like_sf"/>
</dbReference>
<keyword evidence="5" id="KW-1185">Reference proteome</keyword>